<comment type="caution">
    <text evidence="1">The sequence shown here is derived from an EMBL/GenBank/DDBJ whole genome shotgun (WGS) entry which is preliminary data.</text>
</comment>
<gene>
    <name evidence="1" type="ORF">A3B54_00815</name>
</gene>
<name>A0A1F5H7X0_9BACT</name>
<dbReference type="Proteomes" id="UP000177039">
    <property type="component" value="Unassembled WGS sequence"/>
</dbReference>
<accession>A0A1F5H7X0</accession>
<reference evidence="1 2" key="1">
    <citation type="journal article" date="2016" name="Nat. Commun.">
        <title>Thousands of microbial genomes shed light on interconnected biogeochemical processes in an aquifer system.</title>
        <authorList>
            <person name="Anantharaman K."/>
            <person name="Brown C.T."/>
            <person name="Hug L.A."/>
            <person name="Sharon I."/>
            <person name="Castelle C.J."/>
            <person name="Probst A.J."/>
            <person name="Thomas B.C."/>
            <person name="Singh A."/>
            <person name="Wilkins M.J."/>
            <person name="Karaoz U."/>
            <person name="Brodie E.L."/>
            <person name="Williams K.H."/>
            <person name="Hubbard S.S."/>
            <person name="Banfield J.F."/>
        </authorList>
    </citation>
    <scope>NUCLEOTIDE SEQUENCE [LARGE SCALE GENOMIC DNA]</scope>
</reference>
<organism evidence="1 2">
    <name type="scientific">Candidatus Curtissbacteria bacterium RIFCSPLOWO2_01_FULL_42_50</name>
    <dbReference type="NCBI Taxonomy" id="1797730"/>
    <lineage>
        <taxon>Bacteria</taxon>
        <taxon>Candidatus Curtissiibacteriota</taxon>
    </lineage>
</organism>
<dbReference type="AlphaFoldDB" id="A0A1F5H7X0"/>
<sequence length="195" mass="21989">MSPESPKSPPVLNIEQFAKSLGACGAKETLRRFQASDAALKAWEKAGRQAAAYLTQVQKAVEFDQQLAPFIGYFLGERLTIQTIQNDPPSYPQNDQRQRAWDLNLIKAATDELCQWHAQTIFECDGQLRDECLRLSSCAAEQIVQIAKYQTTPNQLNIKLSLLSINNQLTEIYQQSPFYRKFYGDIVGLTEGAKI</sequence>
<proteinExistence type="predicted"/>
<protein>
    <submittedName>
        <fullName evidence="1">Uncharacterized protein</fullName>
    </submittedName>
</protein>
<evidence type="ECO:0000313" key="1">
    <source>
        <dbReference type="EMBL" id="OGE00267.1"/>
    </source>
</evidence>
<dbReference type="EMBL" id="MFBT01000003">
    <property type="protein sequence ID" value="OGE00267.1"/>
    <property type="molecule type" value="Genomic_DNA"/>
</dbReference>
<evidence type="ECO:0000313" key="2">
    <source>
        <dbReference type="Proteomes" id="UP000177039"/>
    </source>
</evidence>